<accession>A0ACC2U166</accession>
<gene>
    <name evidence="1" type="ORF">DSO57_1027722</name>
</gene>
<comment type="caution">
    <text evidence="1">The sequence shown here is derived from an EMBL/GenBank/DDBJ whole genome shotgun (WGS) entry which is preliminary data.</text>
</comment>
<evidence type="ECO:0000313" key="1">
    <source>
        <dbReference type="EMBL" id="KAJ9080192.1"/>
    </source>
</evidence>
<keyword evidence="2" id="KW-1185">Reference proteome</keyword>
<sequence>MVGLSYKKDSNGMEIPWSTMMIGNAFSLLGAFFYGCYTTFLKLKVKEEYIDMGMFLGFVGLINLILMIPFLVAIHYLDLEPFSFPPTSTVWLMLLVNGLLGSFLPEYLWIFAVMMTSPLVVTLGLSLTIPFTLIGEIAFYGKSISLMYGSGAVIVLIGFLFINYVSYKEHSRK</sequence>
<proteinExistence type="predicted"/>
<name>A0ACC2U166_9FUNG</name>
<dbReference type="EMBL" id="QTSX02001591">
    <property type="protein sequence ID" value="KAJ9080192.1"/>
    <property type="molecule type" value="Genomic_DNA"/>
</dbReference>
<protein>
    <submittedName>
        <fullName evidence="1">Uncharacterized protein</fullName>
    </submittedName>
</protein>
<organism evidence="1 2">
    <name type="scientific">Entomophthora muscae</name>
    <dbReference type="NCBI Taxonomy" id="34485"/>
    <lineage>
        <taxon>Eukaryota</taxon>
        <taxon>Fungi</taxon>
        <taxon>Fungi incertae sedis</taxon>
        <taxon>Zoopagomycota</taxon>
        <taxon>Entomophthoromycotina</taxon>
        <taxon>Entomophthoromycetes</taxon>
        <taxon>Entomophthorales</taxon>
        <taxon>Entomophthoraceae</taxon>
        <taxon>Entomophthora</taxon>
    </lineage>
</organism>
<dbReference type="Proteomes" id="UP001165960">
    <property type="component" value="Unassembled WGS sequence"/>
</dbReference>
<reference evidence="1" key="1">
    <citation type="submission" date="2022-04" db="EMBL/GenBank/DDBJ databases">
        <title>Genome of the entomopathogenic fungus Entomophthora muscae.</title>
        <authorList>
            <person name="Elya C."/>
            <person name="Lovett B.R."/>
            <person name="Lee E."/>
            <person name="Macias A.M."/>
            <person name="Hajek A.E."/>
            <person name="De Bivort B.L."/>
            <person name="Kasson M.T."/>
            <person name="De Fine Licht H.H."/>
            <person name="Stajich J.E."/>
        </authorList>
    </citation>
    <scope>NUCLEOTIDE SEQUENCE</scope>
    <source>
        <strain evidence="1">Berkeley</strain>
    </source>
</reference>
<evidence type="ECO:0000313" key="2">
    <source>
        <dbReference type="Proteomes" id="UP001165960"/>
    </source>
</evidence>